<dbReference type="GO" id="GO:0008168">
    <property type="term" value="F:methyltransferase activity"/>
    <property type="evidence" value="ECO:0007669"/>
    <property type="project" value="TreeGrafter"/>
</dbReference>
<gene>
    <name evidence="2" type="ORF">LCGC14_0914020</name>
</gene>
<dbReference type="AlphaFoldDB" id="A0A0F9PDH7"/>
<sequence>MANAREKNVWDVHALELMDFPVYPPEEVMQWLRDKIEDLNPGSVLDVGCGVGLMSCLFTSEQYCGIDQNETMIAGAQENNLNYEFKLNSGWEITCDDARFDMVFTRAVVQHNTEMDKSTLVSELVRVLSPGGHYLFCEDDFLTDGKSARQDVVDYLEPFGLELVDTAASCSYLFSKRVKDV</sequence>
<dbReference type="InterPro" id="IPR050508">
    <property type="entry name" value="Methyltransf_Superfamily"/>
</dbReference>
<reference evidence="2" key="1">
    <citation type="journal article" date="2015" name="Nature">
        <title>Complex archaea that bridge the gap between prokaryotes and eukaryotes.</title>
        <authorList>
            <person name="Spang A."/>
            <person name="Saw J.H."/>
            <person name="Jorgensen S.L."/>
            <person name="Zaremba-Niedzwiedzka K."/>
            <person name="Martijn J."/>
            <person name="Lind A.E."/>
            <person name="van Eijk R."/>
            <person name="Schleper C."/>
            <person name="Guy L."/>
            <person name="Ettema T.J."/>
        </authorList>
    </citation>
    <scope>NUCLEOTIDE SEQUENCE</scope>
</reference>
<evidence type="ECO:0000259" key="1">
    <source>
        <dbReference type="Pfam" id="PF13649"/>
    </source>
</evidence>
<protein>
    <recommendedName>
        <fullName evidence="1">Methyltransferase domain-containing protein</fullName>
    </recommendedName>
</protein>
<feature type="domain" description="Methyltransferase" evidence="1">
    <location>
        <begin position="44"/>
        <end position="132"/>
    </location>
</feature>
<name>A0A0F9PDH7_9ZZZZ</name>
<dbReference type="SUPFAM" id="SSF53335">
    <property type="entry name" value="S-adenosyl-L-methionine-dependent methyltransferases"/>
    <property type="match status" value="1"/>
</dbReference>
<dbReference type="InterPro" id="IPR041698">
    <property type="entry name" value="Methyltransf_25"/>
</dbReference>
<dbReference type="Pfam" id="PF13649">
    <property type="entry name" value="Methyltransf_25"/>
    <property type="match status" value="1"/>
</dbReference>
<dbReference type="CDD" id="cd02440">
    <property type="entry name" value="AdoMet_MTases"/>
    <property type="match status" value="1"/>
</dbReference>
<proteinExistence type="predicted"/>
<evidence type="ECO:0000313" key="2">
    <source>
        <dbReference type="EMBL" id="KKN22537.1"/>
    </source>
</evidence>
<dbReference type="PANTHER" id="PTHR42912">
    <property type="entry name" value="METHYLTRANSFERASE"/>
    <property type="match status" value="1"/>
</dbReference>
<organism evidence="2">
    <name type="scientific">marine sediment metagenome</name>
    <dbReference type="NCBI Taxonomy" id="412755"/>
    <lineage>
        <taxon>unclassified sequences</taxon>
        <taxon>metagenomes</taxon>
        <taxon>ecological metagenomes</taxon>
    </lineage>
</organism>
<dbReference type="InterPro" id="IPR029063">
    <property type="entry name" value="SAM-dependent_MTases_sf"/>
</dbReference>
<accession>A0A0F9PDH7</accession>
<comment type="caution">
    <text evidence="2">The sequence shown here is derived from an EMBL/GenBank/DDBJ whole genome shotgun (WGS) entry which is preliminary data.</text>
</comment>
<dbReference type="PANTHER" id="PTHR42912:SF93">
    <property type="entry name" value="N6-ADENOSINE-METHYLTRANSFERASE TMT1A"/>
    <property type="match status" value="1"/>
</dbReference>
<dbReference type="EMBL" id="LAZR01003051">
    <property type="protein sequence ID" value="KKN22537.1"/>
    <property type="molecule type" value="Genomic_DNA"/>
</dbReference>
<dbReference type="Gene3D" id="3.40.50.150">
    <property type="entry name" value="Vaccinia Virus protein VP39"/>
    <property type="match status" value="1"/>
</dbReference>